<dbReference type="EMBL" id="SRLO01000367">
    <property type="protein sequence ID" value="TNN58926.1"/>
    <property type="molecule type" value="Genomic_DNA"/>
</dbReference>
<reference evidence="2 3" key="1">
    <citation type="submission" date="2019-03" db="EMBL/GenBank/DDBJ databases">
        <title>First draft genome of Liparis tanakae, snailfish: a comprehensive survey of snailfish specific genes.</title>
        <authorList>
            <person name="Kim W."/>
            <person name="Song I."/>
            <person name="Jeong J.-H."/>
            <person name="Kim D."/>
            <person name="Kim S."/>
            <person name="Ryu S."/>
            <person name="Song J.Y."/>
            <person name="Lee S.K."/>
        </authorList>
    </citation>
    <scope>NUCLEOTIDE SEQUENCE [LARGE SCALE GENOMIC DNA]</scope>
    <source>
        <tissue evidence="2">Muscle</tissue>
    </source>
</reference>
<proteinExistence type="predicted"/>
<evidence type="ECO:0000313" key="3">
    <source>
        <dbReference type="Proteomes" id="UP000314294"/>
    </source>
</evidence>
<feature type="region of interest" description="Disordered" evidence="1">
    <location>
        <begin position="94"/>
        <end position="119"/>
    </location>
</feature>
<feature type="compositionally biased region" description="Basic and acidic residues" evidence="1">
    <location>
        <begin position="102"/>
        <end position="111"/>
    </location>
</feature>
<dbReference type="AlphaFoldDB" id="A0A4Z2GZH4"/>
<protein>
    <submittedName>
        <fullName evidence="2">Uncharacterized protein</fullName>
    </submittedName>
</protein>
<organism evidence="2 3">
    <name type="scientific">Liparis tanakae</name>
    <name type="common">Tanaka's snailfish</name>
    <dbReference type="NCBI Taxonomy" id="230148"/>
    <lineage>
        <taxon>Eukaryota</taxon>
        <taxon>Metazoa</taxon>
        <taxon>Chordata</taxon>
        <taxon>Craniata</taxon>
        <taxon>Vertebrata</taxon>
        <taxon>Euteleostomi</taxon>
        <taxon>Actinopterygii</taxon>
        <taxon>Neopterygii</taxon>
        <taxon>Teleostei</taxon>
        <taxon>Neoteleostei</taxon>
        <taxon>Acanthomorphata</taxon>
        <taxon>Eupercaria</taxon>
        <taxon>Perciformes</taxon>
        <taxon>Cottioidei</taxon>
        <taxon>Cottales</taxon>
        <taxon>Liparidae</taxon>
        <taxon>Liparis</taxon>
    </lineage>
</organism>
<name>A0A4Z2GZH4_9TELE</name>
<evidence type="ECO:0000256" key="1">
    <source>
        <dbReference type="SAM" id="MobiDB-lite"/>
    </source>
</evidence>
<accession>A0A4Z2GZH4</accession>
<gene>
    <name evidence="2" type="ORF">EYF80_030839</name>
</gene>
<comment type="caution">
    <text evidence="2">The sequence shown here is derived from an EMBL/GenBank/DDBJ whole genome shotgun (WGS) entry which is preliminary data.</text>
</comment>
<dbReference type="Proteomes" id="UP000314294">
    <property type="component" value="Unassembled WGS sequence"/>
</dbReference>
<sequence>MVTTSEPARDFCCYVNNISSPAWKNQLVDANRTVTELTAKCPGDVEKRGPIPARISRSGASKWLCSPVQVGLRLGLCQIQTYQVLQEHLAPSTSTAASGLGDQRKPAEDRGAPSPDPLLPQFPNVFVRSLKRSPSVIHVPTGDVIGSRGVLVQHVSVAHVPGDVHGDAVQVDVLPGSVPEVRAADGSSPAGQLPPEVPGVQVARRLAAGRPAAVAVPHGGGVARLQTGAGVAQSPR</sequence>
<evidence type="ECO:0000313" key="2">
    <source>
        <dbReference type="EMBL" id="TNN58926.1"/>
    </source>
</evidence>
<keyword evidence="3" id="KW-1185">Reference proteome</keyword>